<feature type="compositionally biased region" description="Basic and acidic residues" evidence="1">
    <location>
        <begin position="131"/>
        <end position="151"/>
    </location>
</feature>
<protein>
    <submittedName>
        <fullName evidence="2">Uncharacterized protein</fullName>
    </submittedName>
</protein>
<comment type="caution">
    <text evidence="2">The sequence shown here is derived from an EMBL/GenBank/DDBJ whole genome shotgun (WGS) entry which is preliminary data.</text>
</comment>
<evidence type="ECO:0000313" key="3">
    <source>
        <dbReference type="Proteomes" id="UP001283361"/>
    </source>
</evidence>
<keyword evidence="3" id="KW-1185">Reference proteome</keyword>
<sequence length="168" mass="18578">LESSYVWLSVACVTCQGLEMPGAQQEELGITDRGDGGETGFTSESLGVYYSKKANSVLRECGTVRCGVVRRFTLNPDRTVSRGLKRWSVAGETQGFTLNPDRTVSRGLNLTALVKWPGETQTESRGLNPDQNKRPEPRPHSFKTFEPRPHSIKRPEALVSGWGNSGFY</sequence>
<feature type="non-terminal residue" evidence="2">
    <location>
        <position position="168"/>
    </location>
</feature>
<proteinExistence type="predicted"/>
<reference evidence="2" key="1">
    <citation type="journal article" date="2023" name="G3 (Bethesda)">
        <title>A reference genome for the long-term kleptoplast-retaining sea slug Elysia crispata morphotype clarki.</title>
        <authorList>
            <person name="Eastman K.E."/>
            <person name="Pendleton A.L."/>
            <person name="Shaikh M.A."/>
            <person name="Suttiyut T."/>
            <person name="Ogas R."/>
            <person name="Tomko P."/>
            <person name="Gavelis G."/>
            <person name="Widhalm J.R."/>
            <person name="Wisecaver J.H."/>
        </authorList>
    </citation>
    <scope>NUCLEOTIDE SEQUENCE</scope>
    <source>
        <strain evidence="2">ECLA1</strain>
    </source>
</reference>
<feature type="non-terminal residue" evidence="2">
    <location>
        <position position="1"/>
    </location>
</feature>
<feature type="region of interest" description="Disordered" evidence="1">
    <location>
        <begin position="117"/>
        <end position="151"/>
    </location>
</feature>
<accession>A0AAE1AIB1</accession>
<organism evidence="2 3">
    <name type="scientific">Elysia crispata</name>
    <name type="common">lettuce slug</name>
    <dbReference type="NCBI Taxonomy" id="231223"/>
    <lineage>
        <taxon>Eukaryota</taxon>
        <taxon>Metazoa</taxon>
        <taxon>Spiralia</taxon>
        <taxon>Lophotrochozoa</taxon>
        <taxon>Mollusca</taxon>
        <taxon>Gastropoda</taxon>
        <taxon>Heterobranchia</taxon>
        <taxon>Euthyneura</taxon>
        <taxon>Panpulmonata</taxon>
        <taxon>Sacoglossa</taxon>
        <taxon>Placobranchoidea</taxon>
        <taxon>Plakobranchidae</taxon>
        <taxon>Elysia</taxon>
    </lineage>
</organism>
<evidence type="ECO:0000313" key="2">
    <source>
        <dbReference type="EMBL" id="KAK3788183.1"/>
    </source>
</evidence>
<dbReference type="AlphaFoldDB" id="A0AAE1AIB1"/>
<gene>
    <name evidence="2" type="ORF">RRG08_050132</name>
</gene>
<dbReference type="Proteomes" id="UP001283361">
    <property type="component" value="Unassembled WGS sequence"/>
</dbReference>
<dbReference type="EMBL" id="JAWDGP010001784">
    <property type="protein sequence ID" value="KAK3788183.1"/>
    <property type="molecule type" value="Genomic_DNA"/>
</dbReference>
<name>A0AAE1AIB1_9GAST</name>
<evidence type="ECO:0000256" key="1">
    <source>
        <dbReference type="SAM" id="MobiDB-lite"/>
    </source>
</evidence>